<dbReference type="SUPFAM" id="SSF52540">
    <property type="entry name" value="P-loop containing nucleoside triphosphate hydrolases"/>
    <property type="match status" value="1"/>
</dbReference>
<dbReference type="Pfam" id="PF01656">
    <property type="entry name" value="CbiA"/>
    <property type="match status" value="1"/>
</dbReference>
<reference evidence="2" key="1">
    <citation type="journal article" date="2020" name="mSystems">
        <title>Genome- and Community-Level Interaction Insights into Carbon Utilization and Element Cycling Functions of Hydrothermarchaeota in Hydrothermal Sediment.</title>
        <authorList>
            <person name="Zhou Z."/>
            <person name="Liu Y."/>
            <person name="Xu W."/>
            <person name="Pan J."/>
            <person name="Luo Z.H."/>
            <person name="Li M."/>
        </authorList>
    </citation>
    <scope>NUCLEOTIDE SEQUENCE [LARGE SCALE GENOMIC DNA]</scope>
    <source>
        <strain evidence="2">SpSt-12</strain>
    </source>
</reference>
<dbReference type="GO" id="GO:0005524">
    <property type="term" value="F:ATP binding"/>
    <property type="evidence" value="ECO:0007669"/>
    <property type="project" value="TreeGrafter"/>
</dbReference>
<sequence length="249" mass="26536">MKKSITVVSGKGGTGKSFVTCNTAVVLAGAGFKTLIVDADTMMASVEIMYGISPQKTLQDLVAGEASPEEVIYEGPNGVLVVPAGARLRRKIRPSELDAAIASVVEVVFPDYLLIDAAAGLDSEVVAAAMMTEAHMVVCNPEVTSLADAYKVKSALAGKSRYLGAVLNRVRKIELGKHRIAPLIGPIIATVPDDERVRDSINSGVPFVMKYPESAVTRQIFKVASAIAGADLYPEKEKKDIFGFLKKKR</sequence>
<dbReference type="PANTHER" id="PTHR43384">
    <property type="entry name" value="SEPTUM SITE-DETERMINING PROTEIN MIND HOMOLOG, CHLOROPLASTIC-RELATED"/>
    <property type="match status" value="1"/>
</dbReference>
<dbReference type="EMBL" id="DSCQ01000025">
    <property type="protein sequence ID" value="HET20903.1"/>
    <property type="molecule type" value="Genomic_DNA"/>
</dbReference>
<dbReference type="GO" id="GO:0051782">
    <property type="term" value="P:negative regulation of cell division"/>
    <property type="evidence" value="ECO:0007669"/>
    <property type="project" value="TreeGrafter"/>
</dbReference>
<dbReference type="GO" id="GO:0009898">
    <property type="term" value="C:cytoplasmic side of plasma membrane"/>
    <property type="evidence" value="ECO:0007669"/>
    <property type="project" value="TreeGrafter"/>
</dbReference>
<accession>A0A7C2SDN2</accession>
<protein>
    <recommendedName>
        <fullName evidence="1">CobQ/CobB/MinD/ParA nucleotide binding domain-containing protein</fullName>
    </recommendedName>
</protein>
<gene>
    <name evidence="2" type="ORF">ENN70_02105</name>
</gene>
<name>A0A7C2SDN2_ARCFL</name>
<dbReference type="GO" id="GO:0005829">
    <property type="term" value="C:cytosol"/>
    <property type="evidence" value="ECO:0007669"/>
    <property type="project" value="TreeGrafter"/>
</dbReference>
<dbReference type="InterPro" id="IPR002586">
    <property type="entry name" value="CobQ/CobB/MinD/ParA_Nub-bd_dom"/>
</dbReference>
<comment type="caution">
    <text evidence="2">The sequence shown here is derived from an EMBL/GenBank/DDBJ whole genome shotgun (WGS) entry which is preliminary data.</text>
</comment>
<dbReference type="GO" id="GO:0016887">
    <property type="term" value="F:ATP hydrolysis activity"/>
    <property type="evidence" value="ECO:0007669"/>
    <property type="project" value="TreeGrafter"/>
</dbReference>
<dbReference type="InterPro" id="IPR027417">
    <property type="entry name" value="P-loop_NTPase"/>
</dbReference>
<dbReference type="InterPro" id="IPR050625">
    <property type="entry name" value="ParA/MinD_ATPase"/>
</dbReference>
<feature type="domain" description="CobQ/CobB/MinD/ParA nucleotide binding" evidence="1">
    <location>
        <begin position="5"/>
        <end position="206"/>
    </location>
</feature>
<dbReference type="AlphaFoldDB" id="A0A7C2SDN2"/>
<dbReference type="Gene3D" id="3.40.50.300">
    <property type="entry name" value="P-loop containing nucleotide triphosphate hydrolases"/>
    <property type="match status" value="1"/>
</dbReference>
<evidence type="ECO:0000259" key="1">
    <source>
        <dbReference type="Pfam" id="PF01656"/>
    </source>
</evidence>
<organism evidence="2">
    <name type="scientific">Archaeoglobus fulgidus</name>
    <dbReference type="NCBI Taxonomy" id="2234"/>
    <lineage>
        <taxon>Archaea</taxon>
        <taxon>Methanobacteriati</taxon>
        <taxon>Methanobacteriota</taxon>
        <taxon>Archaeoglobi</taxon>
        <taxon>Archaeoglobales</taxon>
        <taxon>Archaeoglobaceae</taxon>
        <taxon>Archaeoglobus</taxon>
    </lineage>
</organism>
<dbReference type="PANTHER" id="PTHR43384:SF10">
    <property type="entry name" value="ATPASE INVOLVED IN CHROMOSOME PARTITIONING, PARA_MIND FAMILY"/>
    <property type="match status" value="1"/>
</dbReference>
<proteinExistence type="predicted"/>
<evidence type="ECO:0000313" key="2">
    <source>
        <dbReference type="EMBL" id="HET20903.1"/>
    </source>
</evidence>